<reference evidence="1" key="2">
    <citation type="journal article" date="2021" name="PeerJ">
        <title>Extensive microbial diversity within the chicken gut microbiome revealed by metagenomics and culture.</title>
        <authorList>
            <person name="Gilroy R."/>
            <person name="Ravi A."/>
            <person name="Getino M."/>
            <person name="Pursley I."/>
            <person name="Horton D.L."/>
            <person name="Alikhan N.F."/>
            <person name="Baker D."/>
            <person name="Gharbi K."/>
            <person name="Hall N."/>
            <person name="Watson M."/>
            <person name="Adriaenssens E.M."/>
            <person name="Foster-Nyarko E."/>
            <person name="Jarju S."/>
            <person name="Secka A."/>
            <person name="Antonio M."/>
            <person name="Oren A."/>
            <person name="Chaudhuri R.R."/>
            <person name="La Ragione R."/>
            <person name="Hildebrand F."/>
            <person name="Pallen M.J."/>
        </authorList>
    </citation>
    <scope>NUCLEOTIDE SEQUENCE</scope>
    <source>
        <strain evidence="1">7293</strain>
    </source>
</reference>
<dbReference type="EMBL" id="JADIMT010000001">
    <property type="protein sequence ID" value="MBO8435360.1"/>
    <property type="molecule type" value="Genomic_DNA"/>
</dbReference>
<comment type="caution">
    <text evidence="1">The sequence shown here is derived from an EMBL/GenBank/DDBJ whole genome shotgun (WGS) entry which is preliminary data.</text>
</comment>
<reference evidence="1" key="1">
    <citation type="submission" date="2020-10" db="EMBL/GenBank/DDBJ databases">
        <authorList>
            <person name="Gilroy R."/>
        </authorList>
    </citation>
    <scope>NUCLEOTIDE SEQUENCE</scope>
    <source>
        <strain evidence="1">7293</strain>
    </source>
</reference>
<organism evidence="1 2">
    <name type="scientific">Candidatus Ornithospirochaeta stercoripullorum</name>
    <dbReference type="NCBI Taxonomy" id="2840899"/>
    <lineage>
        <taxon>Bacteria</taxon>
        <taxon>Pseudomonadati</taxon>
        <taxon>Spirochaetota</taxon>
        <taxon>Spirochaetia</taxon>
        <taxon>Spirochaetales</taxon>
        <taxon>Spirochaetaceae</taxon>
        <taxon>Spirochaetaceae incertae sedis</taxon>
        <taxon>Candidatus Ornithospirochaeta</taxon>
    </lineage>
</organism>
<name>A0A9D9DYH0_9SPIO</name>
<evidence type="ECO:0000313" key="2">
    <source>
        <dbReference type="Proteomes" id="UP000823615"/>
    </source>
</evidence>
<evidence type="ECO:0000313" key="1">
    <source>
        <dbReference type="EMBL" id="MBO8435360.1"/>
    </source>
</evidence>
<gene>
    <name evidence="1" type="ORF">IAA97_00045</name>
</gene>
<proteinExistence type="predicted"/>
<dbReference type="AlphaFoldDB" id="A0A9D9DYH0"/>
<accession>A0A9D9DYH0</accession>
<protein>
    <submittedName>
        <fullName evidence="1">Uncharacterized protein</fullName>
    </submittedName>
</protein>
<dbReference type="Proteomes" id="UP000823615">
    <property type="component" value="Unassembled WGS sequence"/>
</dbReference>
<sequence length="104" mass="11325">MFTPFVLAGAQEVGEVASPGYTDTTTFTVTSIEENEEGFRTVKATAEGLPMTYYAELTYSTAEGSKEIPVLRLGVTENEMETIPQNYIIKEQSNIPIIPSPAIS</sequence>